<keyword evidence="3" id="KW-1185">Reference proteome</keyword>
<dbReference type="Pfam" id="PF13088">
    <property type="entry name" value="BNR_2"/>
    <property type="match status" value="1"/>
</dbReference>
<proteinExistence type="predicted"/>
<reference evidence="2" key="1">
    <citation type="submission" date="2020-09" db="EMBL/GenBank/DDBJ databases">
        <title>A novel bacterium of genus Paenibacillus, isolated from South China Sea.</title>
        <authorList>
            <person name="Huang H."/>
            <person name="Mo K."/>
            <person name="Hu Y."/>
        </authorList>
    </citation>
    <scope>NUCLEOTIDE SEQUENCE</scope>
    <source>
        <strain evidence="2">IB182363</strain>
    </source>
</reference>
<dbReference type="SUPFAM" id="SSF50939">
    <property type="entry name" value="Sialidases"/>
    <property type="match status" value="1"/>
</dbReference>
<dbReference type="CDD" id="cd15482">
    <property type="entry name" value="Sialidase_non-viral"/>
    <property type="match status" value="1"/>
</dbReference>
<comment type="caution">
    <text evidence="2">The sequence shown here is derived from an EMBL/GenBank/DDBJ whole genome shotgun (WGS) entry which is preliminary data.</text>
</comment>
<organism evidence="2 3">
    <name type="scientific">Paenibacillus oceani</name>
    <dbReference type="NCBI Taxonomy" id="2772510"/>
    <lineage>
        <taxon>Bacteria</taxon>
        <taxon>Bacillati</taxon>
        <taxon>Bacillota</taxon>
        <taxon>Bacilli</taxon>
        <taxon>Bacillales</taxon>
        <taxon>Paenibacillaceae</taxon>
        <taxon>Paenibacillus</taxon>
    </lineage>
</organism>
<protein>
    <submittedName>
        <fullName evidence="2">Exo-alpha-sialidase</fullName>
    </submittedName>
</protein>
<accession>A0A927H3K8</accession>
<dbReference type="PANTHER" id="PTHR43752">
    <property type="entry name" value="BNR/ASP-BOX REPEAT FAMILY PROTEIN"/>
    <property type="match status" value="1"/>
</dbReference>
<dbReference type="Proteomes" id="UP000639396">
    <property type="component" value="Unassembled WGS sequence"/>
</dbReference>
<feature type="domain" description="Sialidase" evidence="1">
    <location>
        <begin position="136"/>
        <end position="336"/>
    </location>
</feature>
<dbReference type="PANTHER" id="PTHR43752:SF2">
    <property type="entry name" value="BNR_ASP-BOX REPEAT FAMILY PROTEIN"/>
    <property type="match status" value="1"/>
</dbReference>
<dbReference type="InterPro" id="IPR011040">
    <property type="entry name" value="Sialidase"/>
</dbReference>
<dbReference type="RefSeq" id="WP_190931215.1">
    <property type="nucleotide sequence ID" value="NZ_JACXJA010000044.1"/>
</dbReference>
<dbReference type="InterPro" id="IPR036278">
    <property type="entry name" value="Sialidase_sf"/>
</dbReference>
<dbReference type="EMBL" id="JACXJA010000044">
    <property type="protein sequence ID" value="MBD2865594.1"/>
    <property type="molecule type" value="Genomic_DNA"/>
</dbReference>
<evidence type="ECO:0000259" key="1">
    <source>
        <dbReference type="Pfam" id="PF13088"/>
    </source>
</evidence>
<sequence length="360" mass="40368">MATLRKIRDVVIYRDACYNSFPNVARMSNGDLLVAFRHAADWQTEFGRVQHIDPGSIALIVRSRDEGSTWSEPSVLHDDYLYGVQDPCLNVLGDGTVLATCFLWKVAEIGEVDEIGERSGYTRQIGDRYAAKRIGIVTKRSTDNGKTWDRAASLGYGQLALRGNGAELPDGSFLVAAYTEGLDHLFVAKTTDKGLSWSPQGAIAKPADNFLNETHLYRTESGKLVAFIRSQIQDERLPAEKRSPLFTSESFDDGRTWSEPQQHAVYGPTPFHTIRLASGRVLLTYGYRLKPHGLRARLLDPECKRIEEADEIVLRDDGPGMDIGYSHAVQLPDGRILIVYYFYDRADGRRYIAGTWCEEI</sequence>
<evidence type="ECO:0000313" key="3">
    <source>
        <dbReference type="Proteomes" id="UP000639396"/>
    </source>
</evidence>
<dbReference type="Gene3D" id="2.120.10.10">
    <property type="match status" value="1"/>
</dbReference>
<gene>
    <name evidence="2" type="ORF">IDH45_26785</name>
</gene>
<dbReference type="AlphaFoldDB" id="A0A927H3K8"/>
<evidence type="ECO:0000313" key="2">
    <source>
        <dbReference type="EMBL" id="MBD2865594.1"/>
    </source>
</evidence>
<name>A0A927H3K8_9BACL</name>